<keyword evidence="3" id="KW-1185">Reference proteome</keyword>
<name>A0ABS6MX12_9GAMM</name>
<dbReference type="Pfam" id="PF01337">
    <property type="entry name" value="Barstar"/>
    <property type="match status" value="1"/>
</dbReference>
<dbReference type="Proteomes" id="UP000813068">
    <property type="component" value="Unassembled WGS sequence"/>
</dbReference>
<comment type="caution">
    <text evidence="2">The sequence shown here is derived from an EMBL/GenBank/DDBJ whole genome shotgun (WGS) entry which is preliminary data.</text>
</comment>
<dbReference type="EMBL" id="JAHRGL010000019">
    <property type="protein sequence ID" value="MBV2132896.1"/>
    <property type="molecule type" value="Genomic_DNA"/>
</dbReference>
<evidence type="ECO:0000313" key="3">
    <source>
        <dbReference type="Proteomes" id="UP000813068"/>
    </source>
</evidence>
<accession>A0ABS6MX12</accession>
<reference evidence="2 3" key="1">
    <citation type="submission" date="2021-06" db="EMBL/GenBank/DDBJ databases">
        <title>Differences between aerobic and microaerobic xylene degrading microbial communities.</title>
        <authorList>
            <person name="Banerjee S."/>
            <person name="Tancsics A."/>
        </authorList>
    </citation>
    <scope>NUCLEOTIDE SEQUENCE [LARGE SCALE GENOMIC DNA]</scope>
    <source>
        <strain evidence="2 3">MAP12</strain>
    </source>
</reference>
<evidence type="ECO:0000259" key="1">
    <source>
        <dbReference type="Pfam" id="PF01337"/>
    </source>
</evidence>
<sequence length="149" mass="16447">MIPAELVERLLADKSRCGLYRIAPGWGIAGEGPAQRWTTLAPLPRIDRKSLLAALGSTLGFPDYYGQNWDAAWDCLSELSWPAEQLLLVHLPIPADCTVVESDLEVFLELMSDACQHWSEHGQALCLLVESAQPDLPALRAINWLDQPG</sequence>
<gene>
    <name evidence="2" type="ORF">KRX52_08795</name>
</gene>
<dbReference type="RefSeq" id="WP_217681360.1">
    <property type="nucleotide sequence ID" value="NZ_JAHRGL010000019.1"/>
</dbReference>
<evidence type="ECO:0000313" key="2">
    <source>
        <dbReference type="EMBL" id="MBV2132896.1"/>
    </source>
</evidence>
<dbReference type="InterPro" id="IPR000468">
    <property type="entry name" value="Barstar"/>
</dbReference>
<proteinExistence type="predicted"/>
<organism evidence="2 3">
    <name type="scientific">Geopseudomonas aromaticivorans</name>
    <dbReference type="NCBI Taxonomy" id="2849492"/>
    <lineage>
        <taxon>Bacteria</taxon>
        <taxon>Pseudomonadati</taxon>
        <taxon>Pseudomonadota</taxon>
        <taxon>Gammaproteobacteria</taxon>
        <taxon>Pseudomonadales</taxon>
        <taxon>Pseudomonadaceae</taxon>
        <taxon>Geopseudomonas</taxon>
    </lineage>
</organism>
<protein>
    <submittedName>
        <fullName evidence="2">Barstar family protein</fullName>
    </submittedName>
</protein>
<feature type="domain" description="Barstar (barnase inhibitor)" evidence="1">
    <location>
        <begin position="47"/>
        <end position="129"/>
    </location>
</feature>